<proteinExistence type="inferred from homology"/>
<dbReference type="GO" id="GO:0006511">
    <property type="term" value="P:ubiquitin-dependent protein catabolic process"/>
    <property type="evidence" value="ECO:0000318"/>
    <property type="project" value="GO_Central"/>
</dbReference>
<evidence type="ECO:0000256" key="7">
    <source>
        <dbReference type="ARBA" id="ARBA00022553"/>
    </source>
</evidence>
<gene>
    <name evidence="15" type="ORF">DAPPUDRAFT_302186</name>
</gene>
<feature type="region of interest" description="Disordered" evidence="12">
    <location>
        <begin position="243"/>
        <end position="269"/>
    </location>
</feature>
<protein>
    <recommendedName>
        <fullName evidence="4">Proteasome inhibitor PI31 subunit</fullName>
    </recommendedName>
</protein>
<dbReference type="OrthoDB" id="68090at2759"/>
<comment type="function">
    <text evidence="11">Plays an important role in control of proteasome function. Inhibits the hydrolysis of protein and peptide substrates by the 20S proteasome. Also inhibits the activation of the proteasome by the proteasome regulatory proteins PA700 and PA28.</text>
</comment>
<dbReference type="InterPro" id="IPR013886">
    <property type="entry name" value="PI31_Prot_C"/>
</dbReference>
<sequence length="269" mass="29523">MAFLWLESTFHNSQPLNKKQDCLVTFVHWKLLSNGYLVLHSKQGLNVEDVERKEVLPENWNSEAVYDLQYLKNGEQHLLKAVIVDGELVFTVMRVKDEKVATLVLDTDRWVGENFQSFIEAYKEKVTLDNFVQKELVDPFLEKVSSKPSGTSTKFIIDEKQSTPTGAPSHPSASSFPDPFAVGGGDLNPLGRGLGGGGMLMDPRHMGRRPPLGIPGNLPPGAVPPGARFDPFGPIGNIPPIRGPRPSGGGFGDPDFDHLPPPGSHDMFM</sequence>
<keyword evidence="7" id="KW-0597">Phosphoprotein</keyword>
<dbReference type="GO" id="GO:0004866">
    <property type="term" value="F:endopeptidase inhibitor activity"/>
    <property type="evidence" value="ECO:0007669"/>
    <property type="project" value="InterPro"/>
</dbReference>
<evidence type="ECO:0000256" key="1">
    <source>
        <dbReference type="ARBA" id="ARBA00004240"/>
    </source>
</evidence>
<dbReference type="OMA" id="HENTITN"/>
<dbReference type="GO" id="GO:0070628">
    <property type="term" value="F:proteasome binding"/>
    <property type="evidence" value="ECO:0007669"/>
    <property type="project" value="InterPro"/>
</dbReference>
<feature type="domain" description="PI31 proteasome regulator C-terminal" evidence="13">
    <location>
        <begin position="164"/>
        <end position="234"/>
    </location>
</feature>
<keyword evidence="16" id="KW-1185">Reference proteome</keyword>
<feature type="compositionally biased region" description="Polar residues" evidence="12">
    <location>
        <begin position="162"/>
        <end position="175"/>
    </location>
</feature>
<evidence type="ECO:0000256" key="10">
    <source>
        <dbReference type="ARBA" id="ARBA00022990"/>
    </source>
</evidence>
<keyword evidence="6" id="KW-0963">Cytoplasm</keyword>
<dbReference type="GO" id="GO:0043161">
    <property type="term" value="P:proteasome-mediated ubiquitin-dependent protein catabolic process"/>
    <property type="evidence" value="ECO:0007669"/>
    <property type="project" value="InterPro"/>
</dbReference>
<dbReference type="eggNOG" id="KOG4761">
    <property type="taxonomic scope" value="Eukaryota"/>
</dbReference>
<dbReference type="AlphaFoldDB" id="E9HM78"/>
<dbReference type="GO" id="GO:0005783">
    <property type="term" value="C:endoplasmic reticulum"/>
    <property type="evidence" value="ECO:0007669"/>
    <property type="project" value="UniProtKB-SubCell"/>
</dbReference>
<organism evidence="15 16">
    <name type="scientific">Daphnia pulex</name>
    <name type="common">Water flea</name>
    <dbReference type="NCBI Taxonomy" id="6669"/>
    <lineage>
        <taxon>Eukaryota</taxon>
        <taxon>Metazoa</taxon>
        <taxon>Ecdysozoa</taxon>
        <taxon>Arthropoda</taxon>
        <taxon>Crustacea</taxon>
        <taxon>Branchiopoda</taxon>
        <taxon>Diplostraca</taxon>
        <taxon>Cladocera</taxon>
        <taxon>Anomopoda</taxon>
        <taxon>Daphniidae</taxon>
        <taxon>Daphnia</taxon>
    </lineage>
</organism>
<evidence type="ECO:0000256" key="6">
    <source>
        <dbReference type="ARBA" id="ARBA00022490"/>
    </source>
</evidence>
<accession>E9HM78</accession>
<keyword evidence="10" id="KW-0007">Acetylation</keyword>
<evidence type="ECO:0000313" key="15">
    <source>
        <dbReference type="EMBL" id="EFX67153.1"/>
    </source>
</evidence>
<evidence type="ECO:0000259" key="13">
    <source>
        <dbReference type="Pfam" id="PF08577"/>
    </source>
</evidence>
<dbReference type="PANTHER" id="PTHR13266">
    <property type="entry name" value="PROTEASOME INHIBITOR"/>
    <property type="match status" value="1"/>
</dbReference>
<reference evidence="15 16" key="1">
    <citation type="journal article" date="2011" name="Science">
        <title>The ecoresponsive genome of Daphnia pulex.</title>
        <authorList>
            <person name="Colbourne J.K."/>
            <person name="Pfrender M.E."/>
            <person name="Gilbert D."/>
            <person name="Thomas W.K."/>
            <person name="Tucker A."/>
            <person name="Oakley T.H."/>
            <person name="Tokishita S."/>
            <person name="Aerts A."/>
            <person name="Arnold G.J."/>
            <person name="Basu M.K."/>
            <person name="Bauer D.J."/>
            <person name="Caceres C.E."/>
            <person name="Carmel L."/>
            <person name="Casola C."/>
            <person name="Choi J.H."/>
            <person name="Detter J.C."/>
            <person name="Dong Q."/>
            <person name="Dusheyko S."/>
            <person name="Eads B.D."/>
            <person name="Frohlich T."/>
            <person name="Geiler-Samerotte K.A."/>
            <person name="Gerlach D."/>
            <person name="Hatcher P."/>
            <person name="Jogdeo S."/>
            <person name="Krijgsveld J."/>
            <person name="Kriventseva E.V."/>
            <person name="Kultz D."/>
            <person name="Laforsch C."/>
            <person name="Lindquist E."/>
            <person name="Lopez J."/>
            <person name="Manak J.R."/>
            <person name="Muller J."/>
            <person name="Pangilinan J."/>
            <person name="Patwardhan R.P."/>
            <person name="Pitluck S."/>
            <person name="Pritham E.J."/>
            <person name="Rechtsteiner A."/>
            <person name="Rho M."/>
            <person name="Rogozin I.B."/>
            <person name="Sakarya O."/>
            <person name="Salamov A."/>
            <person name="Schaack S."/>
            <person name="Shapiro H."/>
            <person name="Shiga Y."/>
            <person name="Skalitzky C."/>
            <person name="Smith Z."/>
            <person name="Souvorov A."/>
            <person name="Sung W."/>
            <person name="Tang Z."/>
            <person name="Tsuchiya D."/>
            <person name="Tu H."/>
            <person name="Vos H."/>
            <person name="Wang M."/>
            <person name="Wolf Y.I."/>
            <person name="Yamagata H."/>
            <person name="Yamada T."/>
            <person name="Ye Y."/>
            <person name="Shaw J.R."/>
            <person name="Andrews J."/>
            <person name="Crease T.J."/>
            <person name="Tang H."/>
            <person name="Lucas S.M."/>
            <person name="Robertson H.M."/>
            <person name="Bork P."/>
            <person name="Koonin E.V."/>
            <person name="Zdobnov E.M."/>
            <person name="Grigoriev I.V."/>
            <person name="Lynch M."/>
            <person name="Boore J.L."/>
        </authorList>
    </citation>
    <scope>NUCLEOTIDE SEQUENCE [LARGE SCALE GENOMIC DNA]</scope>
</reference>
<evidence type="ECO:0000313" key="16">
    <source>
        <dbReference type="Proteomes" id="UP000000305"/>
    </source>
</evidence>
<dbReference type="Proteomes" id="UP000000305">
    <property type="component" value="Unassembled WGS sequence"/>
</dbReference>
<dbReference type="Gene3D" id="3.40.1000.30">
    <property type="match status" value="1"/>
</dbReference>
<dbReference type="FunCoup" id="E9HM78">
    <property type="interactions" value="489"/>
</dbReference>
<evidence type="ECO:0000256" key="12">
    <source>
        <dbReference type="SAM" id="MobiDB-lite"/>
    </source>
</evidence>
<dbReference type="InterPro" id="IPR021625">
    <property type="entry name" value="PI31_Prot_N"/>
</dbReference>
<evidence type="ECO:0000256" key="8">
    <source>
        <dbReference type="ARBA" id="ARBA00022824"/>
    </source>
</evidence>
<keyword evidence="8" id="KW-0256">Endoplasmic reticulum</keyword>
<evidence type="ECO:0000256" key="2">
    <source>
        <dbReference type="ARBA" id="ARBA00004496"/>
    </source>
</evidence>
<evidence type="ECO:0000256" key="9">
    <source>
        <dbReference type="ARBA" id="ARBA00022942"/>
    </source>
</evidence>
<keyword evidence="9" id="KW-0647">Proteasome</keyword>
<dbReference type="KEGG" id="dpx:DAPPUDRAFT_302186"/>
<dbReference type="PANTHER" id="PTHR13266:SF1">
    <property type="entry name" value="PROTEASOME INHIBITOR PI31 SUBUNIT"/>
    <property type="match status" value="1"/>
</dbReference>
<dbReference type="PhylomeDB" id="E9HM78"/>
<comment type="subcellular location">
    <subcellularLocation>
        <location evidence="2">Cytoplasm</location>
    </subcellularLocation>
    <subcellularLocation>
        <location evidence="1">Endoplasmic reticulum</location>
    </subcellularLocation>
</comment>
<dbReference type="EMBL" id="GL732685">
    <property type="protein sequence ID" value="EFX67153.1"/>
    <property type="molecule type" value="Genomic_DNA"/>
</dbReference>
<dbReference type="GO" id="GO:0000502">
    <property type="term" value="C:proteasome complex"/>
    <property type="evidence" value="ECO:0007669"/>
    <property type="project" value="UniProtKB-KW"/>
</dbReference>
<evidence type="ECO:0000256" key="5">
    <source>
        <dbReference type="ARBA" id="ARBA00022481"/>
    </source>
</evidence>
<dbReference type="Pfam" id="PF11566">
    <property type="entry name" value="PI31_Prot_N"/>
    <property type="match status" value="1"/>
</dbReference>
<name>E9HM78_DAPPU</name>
<feature type="domain" description="PI31 proteasome regulator N-terminal" evidence="14">
    <location>
        <begin position="13"/>
        <end position="132"/>
    </location>
</feature>
<dbReference type="InParanoid" id="E9HM78"/>
<dbReference type="HOGENOM" id="CLU_090116_0_0_1"/>
<evidence type="ECO:0000256" key="11">
    <source>
        <dbReference type="ARBA" id="ARBA00024805"/>
    </source>
</evidence>
<dbReference type="InterPro" id="IPR045128">
    <property type="entry name" value="PI31-like"/>
</dbReference>
<evidence type="ECO:0000256" key="4">
    <source>
        <dbReference type="ARBA" id="ARBA00015575"/>
    </source>
</evidence>
<dbReference type="STRING" id="6669.E9HM78"/>
<evidence type="ECO:0000256" key="3">
    <source>
        <dbReference type="ARBA" id="ARBA00006405"/>
    </source>
</evidence>
<comment type="similarity">
    <text evidence="3">Belongs to the proteasome inhibitor PI31 family.</text>
</comment>
<keyword evidence="5" id="KW-0488">Methylation</keyword>
<evidence type="ECO:0000259" key="14">
    <source>
        <dbReference type="Pfam" id="PF11566"/>
    </source>
</evidence>
<dbReference type="Pfam" id="PF08577">
    <property type="entry name" value="PI31_Prot_C"/>
    <property type="match status" value="1"/>
</dbReference>
<feature type="region of interest" description="Disordered" evidence="12">
    <location>
        <begin position="161"/>
        <end position="181"/>
    </location>
</feature>